<dbReference type="AlphaFoldDB" id="X1M8K4"/>
<comment type="caution">
    <text evidence="1">The sequence shown here is derived from an EMBL/GenBank/DDBJ whole genome shotgun (WGS) entry which is preliminary data.</text>
</comment>
<protein>
    <submittedName>
        <fullName evidence="1">Uncharacterized protein</fullName>
    </submittedName>
</protein>
<feature type="non-terminal residue" evidence="1">
    <location>
        <position position="1"/>
    </location>
</feature>
<organism evidence="1">
    <name type="scientific">marine sediment metagenome</name>
    <dbReference type="NCBI Taxonomy" id="412755"/>
    <lineage>
        <taxon>unclassified sequences</taxon>
        <taxon>metagenomes</taxon>
        <taxon>ecological metagenomes</taxon>
    </lineage>
</organism>
<sequence>HDDMKPDFVTISEISKAMKLAESIKARAKEIVSEFYHYKKEHDKLKLKRNK</sequence>
<reference evidence="1" key="1">
    <citation type="journal article" date="2014" name="Front. Microbiol.">
        <title>High frequency of phylogenetically diverse reductive dehalogenase-homologous genes in deep subseafloor sedimentary metagenomes.</title>
        <authorList>
            <person name="Kawai M."/>
            <person name="Futagami T."/>
            <person name="Toyoda A."/>
            <person name="Takaki Y."/>
            <person name="Nishi S."/>
            <person name="Hori S."/>
            <person name="Arai W."/>
            <person name="Tsubouchi T."/>
            <person name="Morono Y."/>
            <person name="Uchiyama I."/>
            <person name="Ito T."/>
            <person name="Fujiyama A."/>
            <person name="Inagaki F."/>
            <person name="Takami H."/>
        </authorList>
    </citation>
    <scope>NUCLEOTIDE SEQUENCE</scope>
    <source>
        <strain evidence="1">Expedition CK06-06</strain>
    </source>
</reference>
<proteinExistence type="predicted"/>
<dbReference type="EMBL" id="BARV01010910">
    <property type="protein sequence ID" value="GAI02694.1"/>
    <property type="molecule type" value="Genomic_DNA"/>
</dbReference>
<accession>X1M8K4</accession>
<name>X1M8K4_9ZZZZ</name>
<gene>
    <name evidence="1" type="ORF">S06H3_20929</name>
</gene>
<evidence type="ECO:0000313" key="1">
    <source>
        <dbReference type="EMBL" id="GAI02694.1"/>
    </source>
</evidence>